<comment type="caution">
    <text evidence="2">The sequence shown here is derived from an EMBL/GenBank/DDBJ whole genome shotgun (WGS) entry which is preliminary data.</text>
</comment>
<dbReference type="OrthoDB" id="5194705at2"/>
<evidence type="ECO:0008006" key="4">
    <source>
        <dbReference type="Google" id="ProtNLM"/>
    </source>
</evidence>
<evidence type="ECO:0000313" key="3">
    <source>
        <dbReference type="Proteomes" id="UP000321049"/>
    </source>
</evidence>
<dbReference type="PROSITE" id="PS51257">
    <property type="entry name" value="PROKAR_LIPOPROTEIN"/>
    <property type="match status" value="1"/>
</dbReference>
<feature type="signal peptide" evidence="1">
    <location>
        <begin position="1"/>
        <end position="25"/>
    </location>
</feature>
<sequence length="248" mass="25204">MTTAGRRTGHGVLACAVLAVTATLAGCAGTGGASDSYDCMGTSIPAETLTDPRPATELDATGRDALAGTNVPPIDPAEWAIAATTPTEVVLLRELAEPVDQGAGDVRTHERMVITLVDAPNLPSSPAWMLSALGTCAITSSAPGAGSATVTLDPAGPPTPGSTAVALLVTERSCNSGEDADGRVELATLRETASTVEVVITVEPRDGGHDCQSNPPTPFTVELAEPLGDRRLLDASTLPPRPITLPTH</sequence>
<gene>
    <name evidence="2" type="ORF">CTE05_37810</name>
</gene>
<accession>A0A511JQM5</accession>
<proteinExistence type="predicted"/>
<dbReference type="RefSeq" id="WP_146847830.1">
    <property type="nucleotide sequence ID" value="NZ_BJWH01000030.1"/>
</dbReference>
<organism evidence="2 3">
    <name type="scientific">Cellulomonas terrae</name>
    <dbReference type="NCBI Taxonomy" id="311234"/>
    <lineage>
        <taxon>Bacteria</taxon>
        <taxon>Bacillati</taxon>
        <taxon>Actinomycetota</taxon>
        <taxon>Actinomycetes</taxon>
        <taxon>Micrococcales</taxon>
        <taxon>Cellulomonadaceae</taxon>
        <taxon>Cellulomonas</taxon>
    </lineage>
</organism>
<protein>
    <recommendedName>
        <fullName evidence="4">Lipoprotein</fullName>
    </recommendedName>
</protein>
<evidence type="ECO:0000256" key="1">
    <source>
        <dbReference type="SAM" id="SignalP"/>
    </source>
</evidence>
<keyword evidence="3" id="KW-1185">Reference proteome</keyword>
<dbReference type="Proteomes" id="UP000321049">
    <property type="component" value="Unassembled WGS sequence"/>
</dbReference>
<dbReference type="EMBL" id="BJWH01000030">
    <property type="protein sequence ID" value="GEM00235.1"/>
    <property type="molecule type" value="Genomic_DNA"/>
</dbReference>
<evidence type="ECO:0000313" key="2">
    <source>
        <dbReference type="EMBL" id="GEM00235.1"/>
    </source>
</evidence>
<feature type="chain" id="PRO_5038444386" description="Lipoprotein" evidence="1">
    <location>
        <begin position="26"/>
        <end position="248"/>
    </location>
</feature>
<keyword evidence="1" id="KW-0732">Signal</keyword>
<reference evidence="2 3" key="1">
    <citation type="submission" date="2019-07" db="EMBL/GenBank/DDBJ databases">
        <title>Whole genome shotgun sequence of Cellulomonas terrae NBRC 100819.</title>
        <authorList>
            <person name="Hosoyama A."/>
            <person name="Uohara A."/>
            <person name="Ohji S."/>
            <person name="Ichikawa N."/>
        </authorList>
    </citation>
    <scope>NUCLEOTIDE SEQUENCE [LARGE SCALE GENOMIC DNA]</scope>
    <source>
        <strain evidence="2 3">NBRC 100819</strain>
    </source>
</reference>
<dbReference type="AlphaFoldDB" id="A0A511JQM5"/>
<name>A0A511JQM5_9CELL</name>